<evidence type="ECO:0000313" key="2">
    <source>
        <dbReference type="Proteomes" id="UP000614287"/>
    </source>
</evidence>
<sequence length="152" mass="16705">MQLVQQANPKTSSFAPAMFEVKWFKPGQTEPQTRTYPYRQASVYPINLQQGSFQLARIGSLTNVHSRLVYECQTVGVPNAPGSTKLCGNKTVYDAEYAWQDIKDAPVVTIGSAGVYLYGSASTSVNQDAAYQALIESLKSKAQMQKLNLNGF</sequence>
<keyword evidence="2" id="KW-1185">Reference proteome</keyword>
<reference evidence="1" key="2">
    <citation type="submission" date="2020-09" db="EMBL/GenBank/DDBJ databases">
        <authorList>
            <person name="Sun Q."/>
            <person name="Kim S."/>
        </authorList>
    </citation>
    <scope>NUCLEOTIDE SEQUENCE</scope>
    <source>
        <strain evidence="1">KCTC 32501</strain>
    </source>
</reference>
<accession>A0A8J3CLH7</accession>
<evidence type="ECO:0000313" key="1">
    <source>
        <dbReference type="EMBL" id="GHA65695.1"/>
    </source>
</evidence>
<dbReference type="AlphaFoldDB" id="A0A8J3CLH7"/>
<dbReference type="EMBL" id="BMZG01000001">
    <property type="protein sequence ID" value="GHA65695.1"/>
    <property type="molecule type" value="Genomic_DNA"/>
</dbReference>
<proteinExistence type="predicted"/>
<reference evidence="1" key="1">
    <citation type="journal article" date="2014" name="Int. J. Syst. Evol. Microbiol.">
        <title>Complete genome sequence of Corynebacterium casei LMG S-19264T (=DSM 44701T), isolated from a smear-ripened cheese.</title>
        <authorList>
            <consortium name="US DOE Joint Genome Institute (JGI-PGF)"/>
            <person name="Walter F."/>
            <person name="Albersmeier A."/>
            <person name="Kalinowski J."/>
            <person name="Ruckert C."/>
        </authorList>
    </citation>
    <scope>NUCLEOTIDE SEQUENCE</scope>
    <source>
        <strain evidence="1">KCTC 32501</strain>
    </source>
</reference>
<protein>
    <submittedName>
        <fullName evidence="1">Uncharacterized protein</fullName>
    </submittedName>
</protein>
<dbReference type="Proteomes" id="UP000614287">
    <property type="component" value="Unassembled WGS sequence"/>
</dbReference>
<organism evidence="1 2">
    <name type="scientific">Formosimonas limnophila</name>
    <dbReference type="NCBI Taxonomy" id="1384487"/>
    <lineage>
        <taxon>Bacteria</taxon>
        <taxon>Pseudomonadati</taxon>
        <taxon>Pseudomonadota</taxon>
        <taxon>Betaproteobacteria</taxon>
        <taxon>Burkholderiales</taxon>
        <taxon>Burkholderiaceae</taxon>
        <taxon>Formosimonas</taxon>
    </lineage>
</organism>
<gene>
    <name evidence="1" type="ORF">GCM10009007_02930</name>
</gene>
<name>A0A8J3CLH7_9BURK</name>
<comment type="caution">
    <text evidence="1">The sequence shown here is derived from an EMBL/GenBank/DDBJ whole genome shotgun (WGS) entry which is preliminary data.</text>
</comment>